<gene>
    <name evidence="1" type="ORF">CSX01_10215</name>
</gene>
<proteinExistence type="predicted"/>
<name>A0A2G3DU70_9FIRM</name>
<protein>
    <submittedName>
        <fullName evidence="1">Uncharacterized protein</fullName>
    </submittedName>
</protein>
<evidence type="ECO:0000313" key="2">
    <source>
        <dbReference type="Proteomes" id="UP000225889"/>
    </source>
</evidence>
<dbReference type="RefSeq" id="WP_099392310.1">
    <property type="nucleotide sequence ID" value="NZ_PDYF01000024.1"/>
</dbReference>
<evidence type="ECO:0000313" key="1">
    <source>
        <dbReference type="EMBL" id="PHU34425.1"/>
    </source>
</evidence>
<reference evidence="1 2" key="1">
    <citation type="submission" date="2017-10" db="EMBL/GenBank/DDBJ databases">
        <title>Resolving the taxonomy of Roseburia spp., Eubacterium rectale and Agathobacter spp. through phylogenomic analysis.</title>
        <authorList>
            <person name="Sheridan P.O."/>
            <person name="Walker A.W."/>
            <person name="Duncan S.H."/>
            <person name="Scott K.P."/>
            <person name="Toole P.W.O."/>
            <person name="Luis P."/>
            <person name="Flint H.J."/>
        </authorList>
    </citation>
    <scope>NUCLEOTIDE SEQUENCE [LARGE SCALE GENOMIC DNA]</scope>
    <source>
        <strain evidence="1 2">JK626</strain>
    </source>
</reference>
<sequence length="228" mass="26307">MSLFKSHKLNERQCEILASKNLPTKWGKLSFTQREAIAAIEEMLQYVEAKYNKKFCYNGYTAKNALFGDEEALFTYAEGDDPATSTFSVERTEDGFTDGYAWVTQAPIVQADIEKRFGKIFAGESYKIFAEITGVADDGHVKAVDICMYIENTSEEKLEKSMDLVVKEIDGDKIDYDFLLYWLKDDILPKMDKKNHQDCFEGEDINGMYSSNRIYIRDAERGWVKYDR</sequence>
<comment type="caution">
    <text evidence="1">The sequence shown here is derived from an EMBL/GenBank/DDBJ whole genome shotgun (WGS) entry which is preliminary data.</text>
</comment>
<organism evidence="1 2">
    <name type="scientific">Pseudobutyrivibrio ruminis</name>
    <dbReference type="NCBI Taxonomy" id="46206"/>
    <lineage>
        <taxon>Bacteria</taxon>
        <taxon>Bacillati</taxon>
        <taxon>Bacillota</taxon>
        <taxon>Clostridia</taxon>
        <taxon>Lachnospirales</taxon>
        <taxon>Lachnospiraceae</taxon>
        <taxon>Pseudobutyrivibrio</taxon>
    </lineage>
</organism>
<dbReference type="EMBL" id="PDYF01000024">
    <property type="protein sequence ID" value="PHU34425.1"/>
    <property type="molecule type" value="Genomic_DNA"/>
</dbReference>
<dbReference type="AlphaFoldDB" id="A0A2G3DU70"/>
<reference evidence="1 2" key="2">
    <citation type="submission" date="2017-10" db="EMBL/GenBank/DDBJ databases">
        <authorList>
            <person name="Banno H."/>
            <person name="Chua N.-H."/>
        </authorList>
    </citation>
    <scope>NUCLEOTIDE SEQUENCE [LARGE SCALE GENOMIC DNA]</scope>
    <source>
        <strain evidence="1 2">JK626</strain>
    </source>
</reference>
<dbReference type="Proteomes" id="UP000225889">
    <property type="component" value="Unassembled WGS sequence"/>
</dbReference>
<accession>A0A2G3DU70</accession>